<evidence type="ECO:0008006" key="4">
    <source>
        <dbReference type="Google" id="ProtNLM"/>
    </source>
</evidence>
<name>A0A9X0QAR5_9BACT</name>
<comment type="caution">
    <text evidence="2">The sequence shown here is derived from an EMBL/GenBank/DDBJ whole genome shotgun (WGS) entry which is preliminary data.</text>
</comment>
<keyword evidence="1" id="KW-1133">Transmembrane helix</keyword>
<gene>
    <name evidence="2" type="ORF">HDF14_000314</name>
</gene>
<sequence>MALASVYTALSVAGIIVDVLLAPHASFAMPYEPLANEVAYVSRYGPSICWGAFFQFGSAIPLGIFAAVTGSRLRFLGVRAAGETIAFCGGIAAMLMLMLSALAGWTLSTADITDTAGAVRALQLLGFAAGGPGFVAPLGLFVAGVSVTSSLHRLIPRWLMWLGILIASASELSTLTLLTWNAAIFIPMGRFISIIWMFCVAATLPTTLPIHIVGARGPAISPGTAA</sequence>
<dbReference type="Proteomes" id="UP000535182">
    <property type="component" value="Unassembled WGS sequence"/>
</dbReference>
<evidence type="ECO:0000313" key="2">
    <source>
        <dbReference type="EMBL" id="MBB5326720.1"/>
    </source>
</evidence>
<keyword evidence="1" id="KW-0472">Membrane</keyword>
<feature type="transmembrane region" description="Helical" evidence="1">
    <location>
        <begin position="125"/>
        <end position="147"/>
    </location>
</feature>
<dbReference type="EMBL" id="JACHEB010000001">
    <property type="protein sequence ID" value="MBB5326720.1"/>
    <property type="molecule type" value="Genomic_DNA"/>
</dbReference>
<evidence type="ECO:0000256" key="1">
    <source>
        <dbReference type="SAM" id="Phobius"/>
    </source>
</evidence>
<accession>A0A9X0QAR5</accession>
<dbReference type="AlphaFoldDB" id="A0A9X0QAR5"/>
<feature type="transmembrane region" description="Helical" evidence="1">
    <location>
        <begin position="184"/>
        <end position="204"/>
    </location>
</feature>
<feature type="transmembrane region" description="Helical" evidence="1">
    <location>
        <begin position="159"/>
        <end position="178"/>
    </location>
</feature>
<reference evidence="2 3" key="1">
    <citation type="submission" date="2020-08" db="EMBL/GenBank/DDBJ databases">
        <title>Genomic Encyclopedia of Type Strains, Phase IV (KMG-V): Genome sequencing to study the core and pangenomes of soil and plant-associated prokaryotes.</title>
        <authorList>
            <person name="Whitman W."/>
        </authorList>
    </citation>
    <scope>NUCLEOTIDE SEQUENCE [LARGE SCALE GENOMIC DNA]</scope>
    <source>
        <strain evidence="2 3">X5P2</strain>
    </source>
</reference>
<protein>
    <recommendedName>
        <fullName evidence="4">DUF4386 domain-containing protein</fullName>
    </recommendedName>
</protein>
<feature type="transmembrane region" description="Helical" evidence="1">
    <location>
        <begin position="85"/>
        <end position="105"/>
    </location>
</feature>
<keyword evidence="3" id="KW-1185">Reference proteome</keyword>
<organism evidence="2 3">
    <name type="scientific">Tunturiibacter gelidiferens</name>
    <dbReference type="NCBI Taxonomy" id="3069689"/>
    <lineage>
        <taxon>Bacteria</taxon>
        <taxon>Pseudomonadati</taxon>
        <taxon>Acidobacteriota</taxon>
        <taxon>Terriglobia</taxon>
        <taxon>Terriglobales</taxon>
        <taxon>Acidobacteriaceae</taxon>
        <taxon>Tunturiibacter</taxon>
    </lineage>
</organism>
<keyword evidence="1" id="KW-0812">Transmembrane</keyword>
<proteinExistence type="predicted"/>
<feature type="transmembrane region" description="Helical" evidence="1">
    <location>
        <begin position="52"/>
        <end position="73"/>
    </location>
</feature>
<evidence type="ECO:0000313" key="3">
    <source>
        <dbReference type="Proteomes" id="UP000535182"/>
    </source>
</evidence>